<dbReference type="AlphaFoldDB" id="A0A316ZDZ0"/>
<sequence>MADAGFTYVPLRSARRKRRPGAAAAAAAAAAAEPADAAAAAAAQLARRRAIVLGKRRLLDEAPLGEALRACLRTHLGLVAPSDEAGDVEALAAQLGALRTQPAASTMPAALLPAPTTTTTTPPPTPPRRILHLGLGRVADARVPQVQLALLLVVRDLL</sequence>
<reference evidence="1 2" key="1">
    <citation type="journal article" date="2018" name="Mol. Biol. Evol.">
        <title>Broad Genomic Sampling Reveals a Smut Pathogenic Ancestry of the Fungal Clade Ustilaginomycotina.</title>
        <authorList>
            <person name="Kijpornyongpan T."/>
            <person name="Mondo S.J."/>
            <person name="Barry K."/>
            <person name="Sandor L."/>
            <person name="Lee J."/>
            <person name="Lipzen A."/>
            <person name="Pangilinan J."/>
            <person name="LaButti K."/>
            <person name="Hainaut M."/>
            <person name="Henrissat B."/>
            <person name="Grigoriev I.V."/>
            <person name="Spatafora J.W."/>
            <person name="Aime M.C."/>
        </authorList>
    </citation>
    <scope>NUCLEOTIDE SEQUENCE [LARGE SCALE GENOMIC DNA]</scope>
    <source>
        <strain evidence="1 2">MCA 4186</strain>
    </source>
</reference>
<gene>
    <name evidence="1" type="ORF">FA09DRAFT_336828</name>
</gene>
<evidence type="ECO:0000313" key="1">
    <source>
        <dbReference type="EMBL" id="PWN99987.1"/>
    </source>
</evidence>
<dbReference type="GeneID" id="37271470"/>
<dbReference type="RefSeq" id="XP_025600266.1">
    <property type="nucleotide sequence ID" value="XM_025743926.1"/>
</dbReference>
<organism evidence="1 2">
    <name type="scientific">Tilletiopsis washingtonensis</name>
    <dbReference type="NCBI Taxonomy" id="58919"/>
    <lineage>
        <taxon>Eukaryota</taxon>
        <taxon>Fungi</taxon>
        <taxon>Dikarya</taxon>
        <taxon>Basidiomycota</taxon>
        <taxon>Ustilaginomycotina</taxon>
        <taxon>Exobasidiomycetes</taxon>
        <taxon>Entylomatales</taxon>
        <taxon>Entylomatales incertae sedis</taxon>
        <taxon>Tilletiopsis</taxon>
    </lineage>
</organism>
<keyword evidence="2" id="KW-1185">Reference proteome</keyword>
<name>A0A316ZDZ0_9BASI</name>
<accession>A0A316ZDZ0</accession>
<feature type="non-terminal residue" evidence="1">
    <location>
        <position position="158"/>
    </location>
</feature>
<dbReference type="EMBL" id="KZ819286">
    <property type="protein sequence ID" value="PWN99987.1"/>
    <property type="molecule type" value="Genomic_DNA"/>
</dbReference>
<dbReference type="Proteomes" id="UP000245946">
    <property type="component" value="Unassembled WGS sequence"/>
</dbReference>
<proteinExistence type="predicted"/>
<protein>
    <submittedName>
        <fullName evidence="1">Uncharacterized protein</fullName>
    </submittedName>
</protein>
<evidence type="ECO:0000313" key="2">
    <source>
        <dbReference type="Proteomes" id="UP000245946"/>
    </source>
</evidence>